<feature type="domain" description="Alanyl-tRNA synthetase class IIc N-terminal" evidence="1">
    <location>
        <begin position="5"/>
        <end position="53"/>
    </location>
</feature>
<accession>A0A382RSF0</accession>
<dbReference type="PANTHER" id="PTHR11777">
    <property type="entry name" value="ALANYL-TRNA SYNTHETASE"/>
    <property type="match status" value="1"/>
</dbReference>
<dbReference type="InterPro" id="IPR050058">
    <property type="entry name" value="Ala-tRNA_ligase"/>
</dbReference>
<dbReference type="GO" id="GO:0005524">
    <property type="term" value="F:ATP binding"/>
    <property type="evidence" value="ECO:0007669"/>
    <property type="project" value="InterPro"/>
</dbReference>
<dbReference type="GO" id="GO:0002161">
    <property type="term" value="F:aminoacyl-tRNA deacylase activity"/>
    <property type="evidence" value="ECO:0007669"/>
    <property type="project" value="TreeGrafter"/>
</dbReference>
<dbReference type="PANTHER" id="PTHR11777:SF9">
    <property type="entry name" value="ALANINE--TRNA LIGASE, CYTOPLASMIC"/>
    <property type="match status" value="1"/>
</dbReference>
<dbReference type="GO" id="GO:0005829">
    <property type="term" value="C:cytosol"/>
    <property type="evidence" value="ECO:0007669"/>
    <property type="project" value="TreeGrafter"/>
</dbReference>
<dbReference type="InterPro" id="IPR045864">
    <property type="entry name" value="aa-tRNA-synth_II/BPL/LPL"/>
</dbReference>
<evidence type="ECO:0000313" key="2">
    <source>
        <dbReference type="EMBL" id="SVD00609.1"/>
    </source>
</evidence>
<dbReference type="EMBL" id="UINC01123858">
    <property type="protein sequence ID" value="SVD00609.1"/>
    <property type="molecule type" value="Genomic_DNA"/>
</dbReference>
<dbReference type="AlphaFoldDB" id="A0A382RSF0"/>
<gene>
    <name evidence="2" type="ORF">METZ01_LOCUS353463</name>
</gene>
<feature type="non-terminal residue" evidence="2">
    <location>
        <position position="56"/>
    </location>
</feature>
<dbReference type="Pfam" id="PF01411">
    <property type="entry name" value="tRNA-synt_2c"/>
    <property type="match status" value="1"/>
</dbReference>
<dbReference type="GO" id="GO:0006419">
    <property type="term" value="P:alanyl-tRNA aminoacylation"/>
    <property type="evidence" value="ECO:0007669"/>
    <property type="project" value="InterPro"/>
</dbReference>
<dbReference type="GO" id="GO:0004813">
    <property type="term" value="F:alanine-tRNA ligase activity"/>
    <property type="evidence" value="ECO:0007669"/>
    <property type="project" value="InterPro"/>
</dbReference>
<name>A0A382RSF0_9ZZZZ</name>
<reference evidence="2" key="1">
    <citation type="submission" date="2018-05" db="EMBL/GenBank/DDBJ databases">
        <authorList>
            <person name="Lanie J.A."/>
            <person name="Ng W.-L."/>
            <person name="Kazmierczak K.M."/>
            <person name="Andrzejewski T.M."/>
            <person name="Davidsen T.M."/>
            <person name="Wayne K.J."/>
            <person name="Tettelin H."/>
            <person name="Glass J.I."/>
            <person name="Rusch D."/>
            <person name="Podicherti R."/>
            <person name="Tsui H.-C.T."/>
            <person name="Winkler M.E."/>
        </authorList>
    </citation>
    <scope>NUCLEOTIDE SEQUENCE</scope>
</reference>
<evidence type="ECO:0000259" key="1">
    <source>
        <dbReference type="Pfam" id="PF01411"/>
    </source>
</evidence>
<dbReference type="SUPFAM" id="SSF55681">
    <property type="entry name" value="Class II aaRS and biotin synthetases"/>
    <property type="match status" value="1"/>
</dbReference>
<sequence length="56" mass="6244">MNSEEIRESFLKFFESRGHLRVASSSLIPVGDPTLLLTTAGMVQFKPYFVGESEPP</sequence>
<protein>
    <recommendedName>
        <fullName evidence="1">Alanyl-tRNA synthetase class IIc N-terminal domain-containing protein</fullName>
    </recommendedName>
</protein>
<organism evidence="2">
    <name type="scientific">marine metagenome</name>
    <dbReference type="NCBI Taxonomy" id="408172"/>
    <lineage>
        <taxon>unclassified sequences</taxon>
        <taxon>metagenomes</taxon>
        <taxon>ecological metagenomes</taxon>
    </lineage>
</organism>
<proteinExistence type="predicted"/>
<dbReference type="Gene3D" id="3.30.930.10">
    <property type="entry name" value="Bira Bifunctional Protein, Domain 2"/>
    <property type="match status" value="1"/>
</dbReference>
<dbReference type="InterPro" id="IPR018164">
    <property type="entry name" value="Ala-tRNA-synth_IIc_N"/>
</dbReference>